<evidence type="ECO:0000259" key="10">
    <source>
        <dbReference type="PROSITE" id="PS50850"/>
    </source>
</evidence>
<dbReference type="RefSeq" id="WP_306419726.1">
    <property type="nucleotide sequence ID" value="NZ_BNBF01000005.1"/>
</dbReference>
<feature type="transmembrane region" description="Helical" evidence="9">
    <location>
        <begin position="221"/>
        <end position="242"/>
    </location>
</feature>
<dbReference type="Pfam" id="PF00326">
    <property type="entry name" value="Peptidase_S9"/>
    <property type="match status" value="1"/>
</dbReference>
<feature type="transmembrane region" description="Helical" evidence="9">
    <location>
        <begin position="187"/>
        <end position="209"/>
    </location>
</feature>
<dbReference type="InterPro" id="IPR029058">
    <property type="entry name" value="AB_hydrolase_fold"/>
</dbReference>
<dbReference type="Gene3D" id="2.120.10.30">
    <property type="entry name" value="TolB, C-terminal domain"/>
    <property type="match status" value="1"/>
</dbReference>
<keyword evidence="4" id="KW-1003">Cell membrane</keyword>
<dbReference type="InterPro" id="IPR001375">
    <property type="entry name" value="Peptidase_S9_cat"/>
</dbReference>
<feature type="region of interest" description="Disordered" evidence="8">
    <location>
        <begin position="448"/>
        <end position="469"/>
    </location>
</feature>
<feature type="transmembrane region" description="Helical" evidence="9">
    <location>
        <begin position="494"/>
        <end position="512"/>
    </location>
</feature>
<dbReference type="Gene3D" id="1.20.1720.10">
    <property type="entry name" value="Multidrug resistance protein D"/>
    <property type="match status" value="1"/>
</dbReference>
<keyword evidence="5 9" id="KW-0812">Transmembrane</keyword>
<accession>A0A919C2Z3</accession>
<evidence type="ECO:0000256" key="9">
    <source>
        <dbReference type="SAM" id="Phobius"/>
    </source>
</evidence>
<dbReference type="PANTHER" id="PTHR23501">
    <property type="entry name" value="MAJOR FACILITATOR SUPERFAMILY"/>
    <property type="match status" value="1"/>
</dbReference>
<feature type="transmembrane region" description="Helical" evidence="9">
    <location>
        <begin position="254"/>
        <end position="276"/>
    </location>
</feature>
<organism evidence="11 12">
    <name type="scientific">Streptomyces capoamus</name>
    <dbReference type="NCBI Taxonomy" id="68183"/>
    <lineage>
        <taxon>Bacteria</taxon>
        <taxon>Bacillati</taxon>
        <taxon>Actinomycetota</taxon>
        <taxon>Actinomycetes</taxon>
        <taxon>Kitasatosporales</taxon>
        <taxon>Streptomycetaceae</taxon>
        <taxon>Streptomyces</taxon>
    </lineage>
</organism>
<comment type="caution">
    <text evidence="11">The sequence shown here is derived from an EMBL/GenBank/DDBJ whole genome shotgun (WGS) entry which is preliminary data.</text>
</comment>
<name>A0A919C2Z3_9ACTN</name>
<feature type="region of interest" description="Disordered" evidence="8">
    <location>
        <begin position="1"/>
        <end position="28"/>
    </location>
</feature>
<evidence type="ECO:0000256" key="6">
    <source>
        <dbReference type="ARBA" id="ARBA00022989"/>
    </source>
</evidence>
<dbReference type="Pfam" id="PF07690">
    <property type="entry name" value="MFS_1"/>
    <property type="match status" value="1"/>
</dbReference>
<dbReference type="SUPFAM" id="SSF49464">
    <property type="entry name" value="Carboxypeptidase regulatory domain-like"/>
    <property type="match status" value="1"/>
</dbReference>
<keyword evidence="6 9" id="KW-1133">Transmembrane helix</keyword>
<dbReference type="NCBIfam" id="TIGR00711">
    <property type="entry name" value="efflux_EmrB"/>
    <property type="match status" value="1"/>
</dbReference>
<dbReference type="SUPFAM" id="SSF53474">
    <property type="entry name" value="alpha/beta-Hydrolases"/>
    <property type="match status" value="1"/>
</dbReference>
<gene>
    <name evidence="11" type="ORF">GCM10018980_21520</name>
</gene>
<protein>
    <recommendedName>
        <fullName evidence="10">Major facilitator superfamily (MFS) profile domain-containing protein</fullName>
    </recommendedName>
</protein>
<evidence type="ECO:0000256" key="8">
    <source>
        <dbReference type="SAM" id="MobiDB-lite"/>
    </source>
</evidence>
<keyword evidence="7 9" id="KW-0472">Membrane</keyword>
<dbReference type="InterPro" id="IPR008969">
    <property type="entry name" value="CarboxyPept-like_regulatory"/>
</dbReference>
<reference evidence="12" key="1">
    <citation type="journal article" date="2019" name="Int. J. Syst. Evol. Microbiol.">
        <title>The Global Catalogue of Microorganisms (GCM) 10K type strain sequencing project: providing services to taxonomists for standard genome sequencing and annotation.</title>
        <authorList>
            <consortium name="The Broad Institute Genomics Platform"/>
            <consortium name="The Broad Institute Genome Sequencing Center for Infectious Disease"/>
            <person name="Wu L."/>
            <person name="Ma J."/>
        </authorList>
    </citation>
    <scope>NUCLEOTIDE SEQUENCE [LARGE SCALE GENOMIC DNA]</scope>
    <source>
        <strain evidence="12">JCM 4253</strain>
    </source>
</reference>
<evidence type="ECO:0000313" key="12">
    <source>
        <dbReference type="Proteomes" id="UP000619355"/>
    </source>
</evidence>
<evidence type="ECO:0000256" key="4">
    <source>
        <dbReference type="ARBA" id="ARBA00022475"/>
    </source>
</evidence>
<feature type="transmembrane region" description="Helical" evidence="9">
    <location>
        <begin position="288"/>
        <end position="308"/>
    </location>
</feature>
<feature type="transmembrane region" description="Helical" evidence="9">
    <location>
        <begin position="160"/>
        <end position="181"/>
    </location>
</feature>
<evidence type="ECO:0000256" key="1">
    <source>
        <dbReference type="ARBA" id="ARBA00004651"/>
    </source>
</evidence>
<feature type="transmembrane region" description="Helical" evidence="9">
    <location>
        <begin position="36"/>
        <end position="59"/>
    </location>
</feature>
<dbReference type="Gene3D" id="2.60.40.1120">
    <property type="entry name" value="Carboxypeptidase-like, regulatory domain"/>
    <property type="match status" value="1"/>
</dbReference>
<dbReference type="SUPFAM" id="SSF103473">
    <property type="entry name" value="MFS general substrate transporter"/>
    <property type="match status" value="1"/>
</dbReference>
<dbReference type="SUPFAM" id="SSF82171">
    <property type="entry name" value="DPP6 N-terminal domain-like"/>
    <property type="match status" value="1"/>
</dbReference>
<dbReference type="PRINTS" id="PR01036">
    <property type="entry name" value="TCRTETB"/>
</dbReference>
<dbReference type="InterPro" id="IPR011042">
    <property type="entry name" value="6-blade_b-propeller_TolB-like"/>
</dbReference>
<comment type="similarity">
    <text evidence="2">Belongs to the major facilitator superfamily. TCR/Tet family.</text>
</comment>
<evidence type="ECO:0000256" key="5">
    <source>
        <dbReference type="ARBA" id="ARBA00022692"/>
    </source>
</evidence>
<dbReference type="Gene3D" id="1.20.1250.20">
    <property type="entry name" value="MFS general substrate transporter like domains"/>
    <property type="match status" value="1"/>
</dbReference>
<dbReference type="PANTHER" id="PTHR23501:SF197">
    <property type="entry name" value="COMD"/>
    <property type="match status" value="1"/>
</dbReference>
<evidence type="ECO:0000256" key="3">
    <source>
        <dbReference type="ARBA" id="ARBA00022448"/>
    </source>
</evidence>
<feature type="transmembrane region" description="Helical" evidence="9">
    <location>
        <begin position="328"/>
        <end position="349"/>
    </location>
</feature>
<dbReference type="PROSITE" id="PS50850">
    <property type="entry name" value="MFS"/>
    <property type="match status" value="1"/>
</dbReference>
<dbReference type="FunFam" id="1.20.1720.10:FF:000004">
    <property type="entry name" value="EmrB/QacA family drug resistance transporter"/>
    <property type="match status" value="1"/>
</dbReference>
<feature type="transmembrane region" description="Helical" evidence="9">
    <location>
        <begin position="356"/>
        <end position="372"/>
    </location>
</feature>
<feature type="transmembrane region" description="Helical" evidence="9">
    <location>
        <begin position="102"/>
        <end position="121"/>
    </location>
</feature>
<sequence length="1265" mass="133600">MGGIALDRTETVPAPPGRPVPEPGRAAGPDPRRVRLVFLGLMPALLLAAHDQMIVATALPKIVGELHGLDRMSWAVTAYLLTSTVCLPVYGKLGDLLGRKGVFQFAIAVFVLGSALAGRSGTMNQLIAFRAVQGVGAGGLMIGVQAIIADIVPPRQRGRYMGLIGAVFGLASVAGPLLGGYFTDHLSWRWCFYVNVPFGLATLAVVAAVLRLPRPRARARFDVLGTLLLAAASTCLVLLTSWGGTEYAWDSRQILGLGAGALTAGVLFLVAERFAVEPLIPLRLFRDPVFTVSGLVGTVIGVALFGAASYLPTFLQMVDGASATGSGLLMLPMMAGIVGASVVSGHLISHTGRYKIFPVAGGALATAGMWLLSRLQTDTPRLHYSIWMAVLGTGIGLVMPVLVLAVQNSVRPADLGSATSAGNYFRQIGGSVGAAVFGTLFTGRLTDALHRDPPPHAGTGPPDADSLTPQLVHALPPALRDAYIRAYADAMPRIFLYLVPVLALGLLIACFLKEKPLVSHHTAETEPQTMTAPIPQARSPYAAGVPVCGTVQHPDGTVVPRAALTLIDVTGQQIGRGASGEDGRYALGTPGSGAYVLIAAAGGHQPQAVSVTVGERPVELDVVLGGAGRLAGSVLTADGTPVRDAAVTLTNVHGEVVASTRSGREGGYVITDLVAGEYTLAGSAPAFIEYGGRPWAGAVREGRPLIVFVHFADQRLYRYEPGGEPVPLTPVSPVGGGLRWAEPRVDLARGEVWCVLEEFTGDGPGDVRRLLAAVPLDGSAAGDRGAVRALAEPRHRFVTGVRLSPDGRRAAWLAWDHPRMPWDGTELLVAGVGEDGRLTDVRAVAGGPREAVAQVEWAADGSMLYTSDRSGWWNLYRDGTPLCPREEEFGGPLWQLGLRWFAPLDDGLLAVVHGRGPTALGIVDTASGELVDAAGPWTEYSPTLATHGHRVVTVAAGPRTGYEVVELDTATGRARVIGARHRDPVDPAHYPEPQIRTFPGPDGREVHAHVHPPHHPARTAPDGELPPYVIWAHGGPTSRVPLVLDLAVAYFTSRGIGVAEVNYGGSTGYGRAYRERLREQWGVVDVEDCAAVARALAAEGTADPARLAIRGGSAGGWTAAASLTTTDVYACGTVVYPVLDLATWGPGDTHDFESRYLESLIGPLAEVPDRYAERSPTTHADRLDVPFLLLQGLDDVICPPAQCERFLARIAGRGVPHAYLTFEGEGHGFRRAETMIRALEAELSLYAQVFGLEPAPRVPKLELDR</sequence>
<proteinExistence type="inferred from homology"/>
<dbReference type="Proteomes" id="UP000619355">
    <property type="component" value="Unassembled WGS sequence"/>
</dbReference>
<dbReference type="EMBL" id="BNBF01000005">
    <property type="protein sequence ID" value="GHG44048.1"/>
    <property type="molecule type" value="Genomic_DNA"/>
</dbReference>
<dbReference type="AlphaFoldDB" id="A0A919C2Z3"/>
<dbReference type="CDD" id="cd17502">
    <property type="entry name" value="MFS_Azr1_MDR_like"/>
    <property type="match status" value="1"/>
</dbReference>
<dbReference type="InterPro" id="IPR036259">
    <property type="entry name" value="MFS_trans_sf"/>
</dbReference>
<feature type="transmembrane region" description="Helical" evidence="9">
    <location>
        <begin position="127"/>
        <end position="148"/>
    </location>
</feature>
<dbReference type="SUPFAM" id="SSF49478">
    <property type="entry name" value="Cna protein B-type domain"/>
    <property type="match status" value="1"/>
</dbReference>
<feature type="transmembrane region" description="Helical" evidence="9">
    <location>
        <begin position="71"/>
        <end position="90"/>
    </location>
</feature>
<dbReference type="GO" id="GO:0006508">
    <property type="term" value="P:proteolysis"/>
    <property type="evidence" value="ECO:0007669"/>
    <property type="project" value="InterPro"/>
</dbReference>
<dbReference type="GO" id="GO:0022857">
    <property type="term" value="F:transmembrane transporter activity"/>
    <property type="evidence" value="ECO:0007669"/>
    <property type="project" value="InterPro"/>
</dbReference>
<feature type="transmembrane region" description="Helical" evidence="9">
    <location>
        <begin position="384"/>
        <end position="406"/>
    </location>
</feature>
<dbReference type="Pfam" id="PF13620">
    <property type="entry name" value="CarboxypepD_reg"/>
    <property type="match status" value="2"/>
</dbReference>
<keyword evidence="12" id="KW-1185">Reference proteome</keyword>
<keyword evidence="3" id="KW-0813">Transport</keyword>
<evidence type="ECO:0000256" key="7">
    <source>
        <dbReference type="ARBA" id="ARBA00023136"/>
    </source>
</evidence>
<dbReference type="InterPro" id="IPR020846">
    <property type="entry name" value="MFS_dom"/>
</dbReference>
<evidence type="ECO:0000256" key="2">
    <source>
        <dbReference type="ARBA" id="ARBA00007520"/>
    </source>
</evidence>
<dbReference type="InterPro" id="IPR011701">
    <property type="entry name" value="MFS"/>
</dbReference>
<feature type="domain" description="Major facilitator superfamily (MFS) profile" evidence="10">
    <location>
        <begin position="37"/>
        <end position="517"/>
    </location>
</feature>
<evidence type="ECO:0000313" key="11">
    <source>
        <dbReference type="EMBL" id="GHG44048.1"/>
    </source>
</evidence>
<feature type="compositionally biased region" description="Pro residues" evidence="8">
    <location>
        <begin position="13"/>
        <end position="22"/>
    </location>
</feature>
<dbReference type="GO" id="GO:0008236">
    <property type="term" value="F:serine-type peptidase activity"/>
    <property type="evidence" value="ECO:0007669"/>
    <property type="project" value="InterPro"/>
</dbReference>
<dbReference type="Gene3D" id="3.40.50.1820">
    <property type="entry name" value="alpha/beta hydrolase"/>
    <property type="match status" value="1"/>
</dbReference>
<dbReference type="InterPro" id="IPR004638">
    <property type="entry name" value="EmrB-like"/>
</dbReference>
<comment type="subcellular location">
    <subcellularLocation>
        <location evidence="1">Cell membrane</location>
        <topology evidence="1">Multi-pass membrane protein</topology>
    </subcellularLocation>
</comment>
<dbReference type="GO" id="GO:0005886">
    <property type="term" value="C:plasma membrane"/>
    <property type="evidence" value="ECO:0007669"/>
    <property type="project" value="UniProtKB-SubCell"/>
</dbReference>